<reference evidence="3" key="1">
    <citation type="journal article" date="2020" name="Stud. Mycol.">
        <title>101 Dothideomycetes genomes: a test case for predicting lifestyles and emergence of pathogens.</title>
        <authorList>
            <person name="Haridas S."/>
            <person name="Albert R."/>
            <person name="Binder M."/>
            <person name="Bloem J."/>
            <person name="Labutti K."/>
            <person name="Salamov A."/>
            <person name="Andreopoulos B."/>
            <person name="Baker S."/>
            <person name="Barry K."/>
            <person name="Bills G."/>
            <person name="Bluhm B."/>
            <person name="Cannon C."/>
            <person name="Castanera R."/>
            <person name="Culley D."/>
            <person name="Daum C."/>
            <person name="Ezra D."/>
            <person name="Gonzalez J."/>
            <person name="Henrissat B."/>
            <person name="Kuo A."/>
            <person name="Liang C."/>
            <person name="Lipzen A."/>
            <person name="Lutzoni F."/>
            <person name="Magnuson J."/>
            <person name="Mondo S."/>
            <person name="Nolan M."/>
            <person name="Ohm R."/>
            <person name="Pangilinan J."/>
            <person name="Park H.-J."/>
            <person name="Ramirez L."/>
            <person name="Alfaro M."/>
            <person name="Sun H."/>
            <person name="Tritt A."/>
            <person name="Yoshinaga Y."/>
            <person name="Zwiers L.-H."/>
            <person name="Turgeon B."/>
            <person name="Goodwin S."/>
            <person name="Spatafora J."/>
            <person name="Crous P."/>
            <person name="Grigoriev I."/>
        </authorList>
    </citation>
    <scope>NUCLEOTIDE SEQUENCE</scope>
    <source>
        <strain evidence="3">CBS 161.51</strain>
    </source>
</reference>
<feature type="chain" id="PRO_5025568985" evidence="1">
    <location>
        <begin position="20"/>
        <end position="259"/>
    </location>
</feature>
<dbReference type="PANTHER" id="PTHR17630">
    <property type="entry name" value="DIENELACTONE HYDROLASE"/>
    <property type="match status" value="1"/>
</dbReference>
<keyword evidence="3" id="KW-0378">Hydrolase</keyword>
<feature type="signal peptide" evidence="1">
    <location>
        <begin position="1"/>
        <end position="19"/>
    </location>
</feature>
<keyword evidence="4" id="KW-1185">Reference proteome</keyword>
<dbReference type="Pfam" id="PF01738">
    <property type="entry name" value="DLH"/>
    <property type="match status" value="1"/>
</dbReference>
<keyword evidence="1" id="KW-0732">Signal</keyword>
<sequence>MMPMRRLILCLASLSTAYAAYTFPPRVVRNTGVPTGQLKNISGIQTYLSYPPNYTTSTKAILHITDIFGLPLLENKLLADSLAANDYLVLMPDLFAGDAISVEQQEAGLNLTSWFARHPPSEIDRVVKMIIGYMRGELGVERVGGVGYCFGGKYVPRFLTGGGIDVGFIAHPSGLTEGEVGGIGGPVSVAAGTLDASFNSTAKSRAESILNSNNVTFQSNLYYGAPHGFGVRVNQSVPQQVYAKQASFLQAVTWFDAWL</sequence>
<accession>A0A6A5T004</accession>
<dbReference type="PANTHER" id="PTHR17630:SF44">
    <property type="entry name" value="PROTEIN AIM2"/>
    <property type="match status" value="1"/>
</dbReference>
<dbReference type="InterPro" id="IPR029058">
    <property type="entry name" value="AB_hydrolase_fold"/>
</dbReference>
<evidence type="ECO:0000313" key="4">
    <source>
        <dbReference type="Proteomes" id="UP000800038"/>
    </source>
</evidence>
<dbReference type="OrthoDB" id="17560at2759"/>
<dbReference type="EMBL" id="ML976009">
    <property type="protein sequence ID" value="KAF1945518.1"/>
    <property type="molecule type" value="Genomic_DNA"/>
</dbReference>
<dbReference type="SUPFAM" id="SSF53474">
    <property type="entry name" value="alpha/beta-Hydrolases"/>
    <property type="match status" value="1"/>
</dbReference>
<proteinExistence type="predicted"/>
<gene>
    <name evidence="3" type="ORF">EJ02DRAFT_431603</name>
</gene>
<name>A0A6A5T004_9PLEO</name>
<dbReference type="InterPro" id="IPR002925">
    <property type="entry name" value="Dienelactn_hydro"/>
</dbReference>
<evidence type="ECO:0000256" key="1">
    <source>
        <dbReference type="SAM" id="SignalP"/>
    </source>
</evidence>
<dbReference type="AlphaFoldDB" id="A0A6A5T004"/>
<evidence type="ECO:0000259" key="2">
    <source>
        <dbReference type="Pfam" id="PF01738"/>
    </source>
</evidence>
<evidence type="ECO:0000313" key="3">
    <source>
        <dbReference type="EMBL" id="KAF1945518.1"/>
    </source>
</evidence>
<dbReference type="Proteomes" id="UP000800038">
    <property type="component" value="Unassembled WGS sequence"/>
</dbReference>
<dbReference type="Gene3D" id="3.40.50.1820">
    <property type="entry name" value="alpha/beta hydrolase"/>
    <property type="match status" value="1"/>
</dbReference>
<organism evidence="3 4">
    <name type="scientific">Clathrospora elynae</name>
    <dbReference type="NCBI Taxonomy" id="706981"/>
    <lineage>
        <taxon>Eukaryota</taxon>
        <taxon>Fungi</taxon>
        <taxon>Dikarya</taxon>
        <taxon>Ascomycota</taxon>
        <taxon>Pezizomycotina</taxon>
        <taxon>Dothideomycetes</taxon>
        <taxon>Pleosporomycetidae</taxon>
        <taxon>Pleosporales</taxon>
        <taxon>Diademaceae</taxon>
        <taxon>Clathrospora</taxon>
    </lineage>
</organism>
<protein>
    <submittedName>
        <fullName evidence="3">Alpha/beta-hydrolase</fullName>
    </submittedName>
</protein>
<feature type="domain" description="Dienelactone hydrolase" evidence="2">
    <location>
        <begin position="44"/>
        <end position="257"/>
    </location>
</feature>
<dbReference type="GO" id="GO:0016787">
    <property type="term" value="F:hydrolase activity"/>
    <property type="evidence" value="ECO:0007669"/>
    <property type="project" value="UniProtKB-KW"/>
</dbReference>